<dbReference type="Proteomes" id="UP001446871">
    <property type="component" value="Unassembled WGS sequence"/>
</dbReference>
<evidence type="ECO:0000313" key="4">
    <source>
        <dbReference type="Proteomes" id="UP001446871"/>
    </source>
</evidence>
<dbReference type="SUPFAM" id="SSF56112">
    <property type="entry name" value="Protein kinase-like (PK-like)"/>
    <property type="match status" value="1"/>
</dbReference>
<dbReference type="PROSITE" id="PS50011">
    <property type="entry name" value="PROTEIN_KINASE_DOM"/>
    <property type="match status" value="1"/>
</dbReference>
<dbReference type="SMART" id="SM00220">
    <property type="entry name" value="S_TKc"/>
    <property type="match status" value="1"/>
</dbReference>
<gene>
    <name evidence="3" type="ORF">PG996_004274</name>
</gene>
<accession>A0ABR1W3P3</accession>
<evidence type="ECO:0000259" key="2">
    <source>
        <dbReference type="PROSITE" id="PS50011"/>
    </source>
</evidence>
<proteinExistence type="predicted"/>
<dbReference type="Gene3D" id="1.10.510.10">
    <property type="entry name" value="Transferase(Phosphotransferase) domain 1"/>
    <property type="match status" value="1"/>
</dbReference>
<dbReference type="Pfam" id="PF00069">
    <property type="entry name" value="Pkinase"/>
    <property type="match status" value="1"/>
</dbReference>
<organism evidence="3 4">
    <name type="scientific">Apiospora saccharicola</name>
    <dbReference type="NCBI Taxonomy" id="335842"/>
    <lineage>
        <taxon>Eukaryota</taxon>
        <taxon>Fungi</taxon>
        <taxon>Dikarya</taxon>
        <taxon>Ascomycota</taxon>
        <taxon>Pezizomycotina</taxon>
        <taxon>Sordariomycetes</taxon>
        <taxon>Xylariomycetidae</taxon>
        <taxon>Amphisphaeriales</taxon>
        <taxon>Apiosporaceae</taxon>
        <taxon>Apiospora</taxon>
    </lineage>
</organism>
<comment type="caution">
    <text evidence="3">The sequence shown here is derived from an EMBL/GenBank/DDBJ whole genome shotgun (WGS) entry which is preliminary data.</text>
</comment>
<dbReference type="EMBL" id="JAQQWM010000002">
    <property type="protein sequence ID" value="KAK8078104.1"/>
    <property type="molecule type" value="Genomic_DNA"/>
</dbReference>
<dbReference type="PANTHER" id="PTHR24359">
    <property type="entry name" value="SERINE/THREONINE-PROTEIN KINASE SBK1"/>
    <property type="match status" value="1"/>
</dbReference>
<dbReference type="PANTHER" id="PTHR24359:SF37">
    <property type="entry name" value="PROTEIN KINASE DOMAIN-CONTAINING PROTEIN"/>
    <property type="match status" value="1"/>
</dbReference>
<evidence type="ECO:0000313" key="3">
    <source>
        <dbReference type="EMBL" id="KAK8078104.1"/>
    </source>
</evidence>
<protein>
    <submittedName>
        <fullName evidence="3">Protein kinase-like (PK-like)</fullName>
    </submittedName>
</protein>
<evidence type="ECO:0000256" key="1">
    <source>
        <dbReference type="SAM" id="MobiDB-lite"/>
    </source>
</evidence>
<feature type="region of interest" description="Disordered" evidence="1">
    <location>
        <begin position="477"/>
        <end position="515"/>
    </location>
</feature>
<reference evidence="3 4" key="1">
    <citation type="submission" date="2023-01" db="EMBL/GenBank/DDBJ databases">
        <title>Analysis of 21 Apiospora genomes using comparative genomics revels a genus with tremendous synthesis potential of carbohydrate active enzymes and secondary metabolites.</title>
        <authorList>
            <person name="Sorensen T."/>
        </authorList>
    </citation>
    <scope>NUCLEOTIDE SEQUENCE [LARGE SCALE GENOMIC DNA]</scope>
    <source>
        <strain evidence="3 4">CBS 83171</strain>
    </source>
</reference>
<name>A0ABR1W3P3_9PEZI</name>
<dbReference type="InterPro" id="IPR011009">
    <property type="entry name" value="Kinase-like_dom_sf"/>
</dbReference>
<keyword evidence="4" id="KW-1185">Reference proteome</keyword>
<feature type="domain" description="Protein kinase" evidence="2">
    <location>
        <begin position="235"/>
        <end position="515"/>
    </location>
</feature>
<sequence length="515" mass="58977">MSSAIISNHKNRKQEMDEPYTACLCNNKACQCAIEALRDKGMQALLLASQEDVSDKRIRFVPRASIIKEIRPDYISKVLQRVDIAEHNIADDLEQATNCISPRGGCSCEDHLCTGRRVMFASLLFAGLHHILAHFRHADNPGSCDGSLWKLSQAGMQFDDEEPIFRDIQQLNGPEKDLFIYWECWLRGLCIQKGGDNNEVAKLAVKDGLEDAILLPWESIEHDTRLSRRQPTQASNRTQVIGLQSAKVEKVCIHRSHHNLDDSTNYFALKTFLDDFDPRSNFEKELENNNAVPHSDRILPLLAAFEHRGKFYLLFPWTELRDLRNIWKRFSPVYDQSTGRHMHHTTWYSSQWLLEECLGITSAVADIHGRKGSASRQQFLLHADIKPDNILGFHNGDSISLKLADFGHSHILTPNSPDVLVSAMVNPRTYRAPEYDIQEKATIKYDVWSLGCLFLDFVTWALLGCDEVQRFQDRRLSEENDPKADYGSMSEDTFFKRSNDPQGTPEWQLHEKTHL</sequence>
<dbReference type="InterPro" id="IPR000719">
    <property type="entry name" value="Prot_kinase_dom"/>
</dbReference>